<dbReference type="AlphaFoldDB" id="A0A7C4LND3"/>
<dbReference type="InterPro" id="IPR006076">
    <property type="entry name" value="FAD-dep_OxRdtase"/>
</dbReference>
<dbReference type="PANTHER" id="PTHR42685:SF22">
    <property type="entry name" value="CONDITIONED MEDIUM FACTOR RECEPTOR 1"/>
    <property type="match status" value="1"/>
</dbReference>
<accession>A0A7C4LND3</accession>
<evidence type="ECO:0000256" key="1">
    <source>
        <dbReference type="SAM" id="MobiDB-lite"/>
    </source>
</evidence>
<comment type="caution">
    <text evidence="3">The sequence shown here is derived from an EMBL/GenBank/DDBJ whole genome shotgun (WGS) entry which is preliminary data.</text>
</comment>
<feature type="domain" description="FAD dependent oxidoreductase" evidence="2">
    <location>
        <begin position="5"/>
        <end position="50"/>
    </location>
</feature>
<dbReference type="PRINTS" id="PR00420">
    <property type="entry name" value="RNGMNOXGNASE"/>
</dbReference>
<name>A0A7C4LND3_9PLAN</name>
<dbReference type="SUPFAM" id="SSF51905">
    <property type="entry name" value="FAD/NAD(P)-binding domain"/>
    <property type="match status" value="1"/>
</dbReference>
<dbReference type="EMBL" id="DSVQ01000005">
    <property type="protein sequence ID" value="HGT37991.1"/>
    <property type="molecule type" value="Genomic_DNA"/>
</dbReference>
<dbReference type="Gene3D" id="3.50.50.60">
    <property type="entry name" value="FAD/NAD(P)-binding domain"/>
    <property type="match status" value="1"/>
</dbReference>
<dbReference type="InterPro" id="IPR036188">
    <property type="entry name" value="FAD/NAD-bd_sf"/>
</dbReference>
<protein>
    <submittedName>
        <fullName evidence="3">NAD(P)/FAD-dependent oxidoreductase</fullName>
    </submittedName>
</protein>
<sequence length="396" mass="43876">METCDVAIVGGGPAGSACAWKLRRAGLDVVVLDKARFPRDKVCAGWITPPIIESLSLDVDDYLRGGPPDGSLPGPAGHAAPTEPDGGRHGRRVFQPFTAFVTGLIGGPEVCTTYDRPVSFGIRRCEFDAYLLIRSGARLRLGEPLVSLRAEPDGWCLNECLRTPLLVGAGGHFCPVARQLAQVDPQRDEPVVLAQEVEFPLPIALRDHFPVSGARPELFFCPDLAGYGWIVRKGDYLNIGLGREHERNLSTHLEQFLAFLRARGKLTVEIPQPFRGHAYKLRRYVAPVRVPDRVLLIGDAAGLAYPQSGEGIRPAIESGLLAAETILEARGHYASSLWQRFQQRCQRRFGEGSSRTAWLPEGWKPWVAGKLLATEWFSRHVLLDRWFLHRHQPALH</sequence>
<proteinExistence type="predicted"/>
<dbReference type="PANTHER" id="PTHR42685">
    <property type="entry name" value="GERANYLGERANYL DIPHOSPHATE REDUCTASE"/>
    <property type="match status" value="1"/>
</dbReference>
<evidence type="ECO:0000313" key="3">
    <source>
        <dbReference type="EMBL" id="HGT37991.1"/>
    </source>
</evidence>
<dbReference type="Pfam" id="PF01266">
    <property type="entry name" value="DAO"/>
    <property type="match status" value="1"/>
</dbReference>
<organism evidence="3">
    <name type="scientific">Schlesneria paludicola</name>
    <dbReference type="NCBI Taxonomy" id="360056"/>
    <lineage>
        <taxon>Bacteria</taxon>
        <taxon>Pseudomonadati</taxon>
        <taxon>Planctomycetota</taxon>
        <taxon>Planctomycetia</taxon>
        <taxon>Planctomycetales</taxon>
        <taxon>Planctomycetaceae</taxon>
        <taxon>Schlesneria</taxon>
    </lineage>
</organism>
<evidence type="ECO:0000259" key="2">
    <source>
        <dbReference type="Pfam" id="PF01266"/>
    </source>
</evidence>
<feature type="region of interest" description="Disordered" evidence="1">
    <location>
        <begin position="66"/>
        <end position="89"/>
    </location>
</feature>
<dbReference type="InterPro" id="IPR050407">
    <property type="entry name" value="Geranylgeranyl_reductase"/>
</dbReference>
<gene>
    <name evidence="3" type="ORF">ENS64_01795</name>
</gene>
<reference evidence="3" key="1">
    <citation type="journal article" date="2020" name="mSystems">
        <title>Genome- and Community-Level Interaction Insights into Carbon Utilization and Element Cycling Functions of Hydrothermarchaeota in Hydrothermal Sediment.</title>
        <authorList>
            <person name="Zhou Z."/>
            <person name="Liu Y."/>
            <person name="Xu W."/>
            <person name="Pan J."/>
            <person name="Luo Z.H."/>
            <person name="Li M."/>
        </authorList>
    </citation>
    <scope>NUCLEOTIDE SEQUENCE [LARGE SCALE GENOMIC DNA]</scope>
    <source>
        <strain evidence="3">SpSt-508</strain>
    </source>
</reference>